<name>A0A8J6NNY4_9BACT</name>
<dbReference type="AlphaFoldDB" id="A0A8J6NNY4"/>
<evidence type="ECO:0000313" key="1">
    <source>
        <dbReference type="EMBL" id="MBC8430786.1"/>
    </source>
</evidence>
<dbReference type="EMBL" id="JACNIG010000083">
    <property type="protein sequence ID" value="MBC8430786.1"/>
    <property type="molecule type" value="Genomic_DNA"/>
</dbReference>
<dbReference type="Pfam" id="PF08849">
    <property type="entry name" value="BrxA"/>
    <property type="match status" value="1"/>
</dbReference>
<protein>
    <submittedName>
        <fullName evidence="1">DUF1819 family protein</fullName>
    </submittedName>
</protein>
<gene>
    <name evidence="1" type="ORF">H8D96_02595</name>
</gene>
<proteinExistence type="predicted"/>
<dbReference type="InterPro" id="IPR014948">
    <property type="entry name" value="BrxA"/>
</dbReference>
<evidence type="ECO:0000313" key="2">
    <source>
        <dbReference type="Proteomes" id="UP000605201"/>
    </source>
</evidence>
<dbReference type="Proteomes" id="UP000605201">
    <property type="component" value="Unassembled WGS sequence"/>
</dbReference>
<reference evidence="1 2" key="1">
    <citation type="submission" date="2020-08" db="EMBL/GenBank/DDBJ databases">
        <title>Bridging the membrane lipid divide: bacteria of the FCB group superphylum have the potential to synthesize archaeal ether lipids.</title>
        <authorList>
            <person name="Villanueva L."/>
            <person name="Von Meijenfeldt F.A.B."/>
            <person name="Westbye A.B."/>
            <person name="Yadav S."/>
            <person name="Hopmans E.C."/>
            <person name="Dutilh B.E."/>
            <person name="Sinninghe Damste J.S."/>
        </authorList>
    </citation>
    <scope>NUCLEOTIDE SEQUENCE [LARGE SCALE GENOMIC DNA]</scope>
    <source>
        <strain evidence="1">NIOZ-UU17</strain>
    </source>
</reference>
<comment type="caution">
    <text evidence="1">The sequence shown here is derived from an EMBL/GenBank/DDBJ whole genome shotgun (WGS) entry which is preliminary data.</text>
</comment>
<accession>A0A8J6NNY4</accession>
<dbReference type="InterPro" id="IPR023137">
    <property type="entry name" value="BrxA_sf"/>
</dbReference>
<dbReference type="Gene3D" id="1.10.3540.10">
    <property type="entry name" value="uncharacterized protein from magnetospirillum magneticum domain"/>
    <property type="match status" value="1"/>
</dbReference>
<sequence length="206" mass="23867">MKLKTTYNNKIKYSGDIVAGSLLIAESRKIAQLLLKGVDEKQWDHAIVIENILQKRSPVAAKRQARLIKNRLILMKPDLWELVHKGGSDESIQALLAAAIKHSRLLGDFLGQIVHEHWRTFKPEINVKDWKYFFETCSQADPQMLKWTESTRSKLKQIVFRILTESNYIDETRSGQIQSVTVLPKIKKYLTRNSEDYVLRCMQATQ</sequence>
<organism evidence="1 2">
    <name type="scientific">Candidatus Desulfatibia vada</name>
    <dbReference type="NCBI Taxonomy" id="2841696"/>
    <lineage>
        <taxon>Bacteria</taxon>
        <taxon>Pseudomonadati</taxon>
        <taxon>Thermodesulfobacteriota</taxon>
        <taxon>Desulfobacteria</taxon>
        <taxon>Desulfobacterales</taxon>
        <taxon>Desulfobacterales incertae sedis</taxon>
        <taxon>Candidatus Desulfatibia</taxon>
    </lineage>
</organism>